<accession>A0ABT5VSW9</accession>
<name>A0ABT5VSW9_9BACT</name>
<protein>
    <submittedName>
        <fullName evidence="1">Uncharacterized protein</fullName>
    </submittedName>
</protein>
<keyword evidence="2" id="KW-1185">Reference proteome</keyword>
<reference evidence="1 2" key="1">
    <citation type="submission" date="2022-01" db="EMBL/GenBank/DDBJ databases">
        <title>Labilibaculum sp. nov, a marine bacterium isolated from Antarctica.</title>
        <authorList>
            <person name="Dai W."/>
        </authorList>
    </citation>
    <scope>NUCLEOTIDE SEQUENCE [LARGE SCALE GENOMIC DNA]</scope>
    <source>
        <strain evidence="1 2">DW002</strain>
    </source>
</reference>
<dbReference type="RefSeq" id="WP_275109677.1">
    <property type="nucleotide sequence ID" value="NZ_JAKJSC010000001.1"/>
</dbReference>
<sequence length="124" mass="14531">MKKPLDTFGRFIIENLFDQGIRKFQRLSNEEIKTPSLLTLQQNLRTFNKNEIEIIQELIIEIMTSSTHDFLFAIQEQTDLDENIQMNVENENVADLSDGLHGEIFTESGWVKKYSAFKDLYEVK</sequence>
<evidence type="ECO:0000313" key="2">
    <source>
        <dbReference type="Proteomes" id="UP001528920"/>
    </source>
</evidence>
<evidence type="ECO:0000313" key="1">
    <source>
        <dbReference type="EMBL" id="MDE5418350.1"/>
    </source>
</evidence>
<organism evidence="1 2">
    <name type="scientific">Paralabilibaculum antarcticum</name>
    <dbReference type="NCBI Taxonomy" id="2912572"/>
    <lineage>
        <taxon>Bacteria</taxon>
        <taxon>Pseudomonadati</taxon>
        <taxon>Bacteroidota</taxon>
        <taxon>Bacteroidia</taxon>
        <taxon>Marinilabiliales</taxon>
        <taxon>Marinifilaceae</taxon>
        <taxon>Paralabilibaculum</taxon>
    </lineage>
</organism>
<comment type="caution">
    <text evidence="1">The sequence shown here is derived from an EMBL/GenBank/DDBJ whole genome shotgun (WGS) entry which is preliminary data.</text>
</comment>
<proteinExistence type="predicted"/>
<dbReference type="Proteomes" id="UP001528920">
    <property type="component" value="Unassembled WGS sequence"/>
</dbReference>
<dbReference type="EMBL" id="JAKJSC010000001">
    <property type="protein sequence ID" value="MDE5418350.1"/>
    <property type="molecule type" value="Genomic_DNA"/>
</dbReference>
<gene>
    <name evidence="1" type="ORF">L3049_10045</name>
</gene>